<dbReference type="GO" id="GO:0005776">
    <property type="term" value="C:autophagosome"/>
    <property type="evidence" value="ECO:0007669"/>
    <property type="project" value="TreeGrafter"/>
</dbReference>
<keyword evidence="4" id="KW-0067">ATP-binding</keyword>
<dbReference type="EMBL" id="CAJJDN010000057">
    <property type="protein sequence ID" value="CAD8091554.1"/>
    <property type="molecule type" value="Genomic_DNA"/>
</dbReference>
<evidence type="ECO:0000256" key="3">
    <source>
        <dbReference type="ARBA" id="ARBA00022777"/>
    </source>
</evidence>
<dbReference type="SMART" id="SM00220">
    <property type="entry name" value="S_TKc"/>
    <property type="match status" value="1"/>
</dbReference>
<evidence type="ECO:0000313" key="7">
    <source>
        <dbReference type="Proteomes" id="UP000692954"/>
    </source>
</evidence>
<dbReference type="PROSITE" id="PS00108">
    <property type="entry name" value="PROTEIN_KINASE_ST"/>
    <property type="match status" value="1"/>
</dbReference>
<evidence type="ECO:0000313" key="6">
    <source>
        <dbReference type="EMBL" id="CAD8091554.1"/>
    </source>
</evidence>
<dbReference type="Pfam" id="PF00069">
    <property type="entry name" value="Pkinase"/>
    <property type="match status" value="1"/>
</dbReference>
<dbReference type="PANTHER" id="PTHR24348:SF22">
    <property type="entry name" value="NON-SPECIFIC SERINE_THREONINE PROTEIN KINASE"/>
    <property type="match status" value="1"/>
</dbReference>
<dbReference type="PANTHER" id="PTHR24348">
    <property type="entry name" value="SERINE/THREONINE-PROTEIN KINASE UNC-51-RELATED"/>
    <property type="match status" value="1"/>
</dbReference>
<evidence type="ECO:0000256" key="1">
    <source>
        <dbReference type="ARBA" id="ARBA00022679"/>
    </source>
</evidence>
<dbReference type="InterPro" id="IPR045269">
    <property type="entry name" value="Atg1-like"/>
</dbReference>
<dbReference type="GO" id="GO:0005829">
    <property type="term" value="C:cytosol"/>
    <property type="evidence" value="ECO:0007669"/>
    <property type="project" value="TreeGrafter"/>
</dbReference>
<dbReference type="InterPro" id="IPR008271">
    <property type="entry name" value="Ser/Thr_kinase_AS"/>
</dbReference>
<reference evidence="6" key="1">
    <citation type="submission" date="2021-01" db="EMBL/GenBank/DDBJ databases">
        <authorList>
            <consortium name="Genoscope - CEA"/>
            <person name="William W."/>
        </authorList>
    </citation>
    <scope>NUCLEOTIDE SEQUENCE</scope>
</reference>
<dbReference type="GO" id="GO:0016020">
    <property type="term" value="C:membrane"/>
    <property type="evidence" value="ECO:0007669"/>
    <property type="project" value="TreeGrafter"/>
</dbReference>
<dbReference type="OrthoDB" id="305380at2759"/>
<accession>A0A8S1NWS6</accession>
<name>A0A8S1NWS6_9CILI</name>
<dbReference type="Proteomes" id="UP000692954">
    <property type="component" value="Unassembled WGS sequence"/>
</dbReference>
<dbReference type="PROSITE" id="PS50011">
    <property type="entry name" value="PROTEIN_KINASE_DOM"/>
    <property type="match status" value="1"/>
</dbReference>
<feature type="domain" description="Protein kinase" evidence="5">
    <location>
        <begin position="1"/>
        <end position="192"/>
    </location>
</feature>
<gene>
    <name evidence="6" type="ORF">PSON_ATCC_30995.1.T0570330</name>
</gene>
<keyword evidence="3" id="KW-0418">Kinase</keyword>
<evidence type="ECO:0000256" key="4">
    <source>
        <dbReference type="ARBA" id="ARBA00022840"/>
    </source>
</evidence>
<dbReference type="GO" id="GO:0004674">
    <property type="term" value="F:protein serine/threonine kinase activity"/>
    <property type="evidence" value="ECO:0007669"/>
    <property type="project" value="InterPro"/>
</dbReference>
<dbReference type="AlphaFoldDB" id="A0A8S1NWS6"/>
<protein>
    <recommendedName>
        <fullName evidence="5">Protein kinase domain-containing protein</fullName>
    </recommendedName>
</protein>
<sequence length="274" mass="32203">MERCKLNLAEHIADNKQKQQLLSLIEIIDISKQIVNGYHDLYSHHIIHRDLKPENLLIGKDNKIKICDFGFGKIVKYDNQLVAQSILGTPLYVSPQALMTGQYTSKTDVYSFGLILYFLIFQQSYYKAKTFDQLIQNIMVLDKEFSIGEFKNFGSQENITLLQYLLDGCIKFHEKDRFNWDQLFNIFDQISIPQKNRSQSKRIVELRSQSNNRNISQEEQLQMNPYEKLTQHIQIQNQKPPLKEHGMKVQLRALKQNQIIEKGILSLKWNLKLK</sequence>
<organism evidence="6 7">
    <name type="scientific">Paramecium sonneborni</name>
    <dbReference type="NCBI Taxonomy" id="65129"/>
    <lineage>
        <taxon>Eukaryota</taxon>
        <taxon>Sar</taxon>
        <taxon>Alveolata</taxon>
        <taxon>Ciliophora</taxon>
        <taxon>Intramacronucleata</taxon>
        <taxon>Oligohymenophorea</taxon>
        <taxon>Peniculida</taxon>
        <taxon>Parameciidae</taxon>
        <taxon>Paramecium</taxon>
    </lineage>
</organism>
<proteinExistence type="predicted"/>
<dbReference type="GO" id="GO:0000045">
    <property type="term" value="P:autophagosome assembly"/>
    <property type="evidence" value="ECO:0007669"/>
    <property type="project" value="TreeGrafter"/>
</dbReference>
<dbReference type="GO" id="GO:0000407">
    <property type="term" value="C:phagophore assembly site"/>
    <property type="evidence" value="ECO:0007669"/>
    <property type="project" value="TreeGrafter"/>
</dbReference>
<keyword evidence="2" id="KW-0547">Nucleotide-binding</keyword>
<evidence type="ECO:0000256" key="2">
    <source>
        <dbReference type="ARBA" id="ARBA00022741"/>
    </source>
</evidence>
<dbReference type="GO" id="GO:0010506">
    <property type="term" value="P:regulation of autophagy"/>
    <property type="evidence" value="ECO:0007669"/>
    <property type="project" value="InterPro"/>
</dbReference>
<dbReference type="GO" id="GO:0005524">
    <property type="term" value="F:ATP binding"/>
    <property type="evidence" value="ECO:0007669"/>
    <property type="project" value="UniProtKB-KW"/>
</dbReference>
<dbReference type="CDD" id="cd00180">
    <property type="entry name" value="PKc"/>
    <property type="match status" value="1"/>
</dbReference>
<evidence type="ECO:0000259" key="5">
    <source>
        <dbReference type="PROSITE" id="PS50011"/>
    </source>
</evidence>
<dbReference type="InterPro" id="IPR000719">
    <property type="entry name" value="Prot_kinase_dom"/>
</dbReference>
<keyword evidence="7" id="KW-1185">Reference proteome</keyword>
<comment type="caution">
    <text evidence="6">The sequence shown here is derived from an EMBL/GenBank/DDBJ whole genome shotgun (WGS) entry which is preliminary data.</text>
</comment>
<keyword evidence="1" id="KW-0808">Transferase</keyword>